<accession>A0ACC0XK98</accession>
<proteinExistence type="predicted"/>
<name>A0ACC0XK98_9ROSI</name>
<gene>
    <name evidence="1" type="ORF">Pint_10702</name>
</gene>
<evidence type="ECO:0000313" key="1">
    <source>
        <dbReference type="EMBL" id="KAJ0018477.1"/>
    </source>
</evidence>
<sequence length="93" mass="10472">MPTVESSAAERDLYARWEKSNSLSLIAMKRTIVDYLISGLPKTTNARVFLTTISLRFQVSNNVEAGNLMSALTEARYDSSKGVREFILRIEDI</sequence>
<dbReference type="Proteomes" id="UP001163603">
    <property type="component" value="Chromosome 12"/>
</dbReference>
<keyword evidence="2" id="KW-1185">Reference proteome</keyword>
<reference evidence="2" key="1">
    <citation type="journal article" date="2023" name="G3 (Bethesda)">
        <title>Genome assembly and association tests identify interacting loci associated with vigor, precocity, and sex in interspecific pistachio rootstocks.</title>
        <authorList>
            <person name="Palmer W."/>
            <person name="Jacygrad E."/>
            <person name="Sagayaradj S."/>
            <person name="Cavanaugh K."/>
            <person name="Han R."/>
            <person name="Bertier L."/>
            <person name="Beede B."/>
            <person name="Kafkas S."/>
            <person name="Golino D."/>
            <person name="Preece J."/>
            <person name="Michelmore R."/>
        </authorList>
    </citation>
    <scope>NUCLEOTIDE SEQUENCE [LARGE SCALE GENOMIC DNA]</scope>
</reference>
<protein>
    <submittedName>
        <fullName evidence="1">Uncharacterized protein</fullName>
    </submittedName>
</protein>
<evidence type="ECO:0000313" key="2">
    <source>
        <dbReference type="Proteomes" id="UP001163603"/>
    </source>
</evidence>
<organism evidence="1 2">
    <name type="scientific">Pistacia integerrima</name>
    <dbReference type="NCBI Taxonomy" id="434235"/>
    <lineage>
        <taxon>Eukaryota</taxon>
        <taxon>Viridiplantae</taxon>
        <taxon>Streptophyta</taxon>
        <taxon>Embryophyta</taxon>
        <taxon>Tracheophyta</taxon>
        <taxon>Spermatophyta</taxon>
        <taxon>Magnoliopsida</taxon>
        <taxon>eudicotyledons</taxon>
        <taxon>Gunneridae</taxon>
        <taxon>Pentapetalae</taxon>
        <taxon>rosids</taxon>
        <taxon>malvids</taxon>
        <taxon>Sapindales</taxon>
        <taxon>Anacardiaceae</taxon>
        <taxon>Pistacia</taxon>
    </lineage>
</organism>
<comment type="caution">
    <text evidence="1">The sequence shown here is derived from an EMBL/GenBank/DDBJ whole genome shotgun (WGS) entry which is preliminary data.</text>
</comment>
<dbReference type="EMBL" id="CM047747">
    <property type="protein sequence ID" value="KAJ0018477.1"/>
    <property type="molecule type" value="Genomic_DNA"/>
</dbReference>